<keyword evidence="4" id="KW-1185">Reference proteome</keyword>
<dbReference type="AlphaFoldDB" id="A0AAD6Y1D2"/>
<proteinExistence type="predicted"/>
<name>A0AAD6Y1D2_9AGAR</name>
<reference evidence="3" key="1">
    <citation type="submission" date="2023-03" db="EMBL/GenBank/DDBJ databases">
        <title>Massive genome expansion in bonnet fungi (Mycena s.s.) driven by repeated elements and novel gene families across ecological guilds.</title>
        <authorList>
            <consortium name="Lawrence Berkeley National Laboratory"/>
            <person name="Harder C.B."/>
            <person name="Miyauchi S."/>
            <person name="Viragh M."/>
            <person name="Kuo A."/>
            <person name="Thoen E."/>
            <person name="Andreopoulos B."/>
            <person name="Lu D."/>
            <person name="Skrede I."/>
            <person name="Drula E."/>
            <person name="Henrissat B."/>
            <person name="Morin E."/>
            <person name="Kohler A."/>
            <person name="Barry K."/>
            <person name="LaButti K."/>
            <person name="Morin E."/>
            <person name="Salamov A."/>
            <person name="Lipzen A."/>
            <person name="Mereny Z."/>
            <person name="Hegedus B."/>
            <person name="Baldrian P."/>
            <person name="Stursova M."/>
            <person name="Weitz H."/>
            <person name="Taylor A."/>
            <person name="Grigoriev I.V."/>
            <person name="Nagy L.G."/>
            <person name="Martin F."/>
            <person name="Kauserud H."/>
        </authorList>
    </citation>
    <scope>NUCLEOTIDE SEQUENCE</scope>
    <source>
        <strain evidence="3">9144</strain>
    </source>
</reference>
<comment type="caution">
    <text evidence="3">The sequence shown here is derived from an EMBL/GenBank/DDBJ whole genome shotgun (WGS) entry which is preliminary data.</text>
</comment>
<protein>
    <submittedName>
        <fullName evidence="3">Uncharacterized protein</fullName>
    </submittedName>
</protein>
<sequence length="170" mass="19307">MAMGAIPLQYTLMKVPLLFWVAQASHPCIARQRPDLELCMRPLGVKILLSEIYRNFIYPSLFRAVLYAKSPNFDATEIRIFLEEQHNVGTYGVGCSVFQSVRTVTRHRPKIFRKISDVTGSQRARPKGSPGTKKNWSGPQGRLLHTVTDGSSEWVHSDRLVTPQTRVRID</sequence>
<dbReference type="Proteomes" id="UP001219525">
    <property type="component" value="Unassembled WGS sequence"/>
</dbReference>
<keyword evidence="2" id="KW-0732">Signal</keyword>
<evidence type="ECO:0000313" key="3">
    <source>
        <dbReference type="EMBL" id="KAJ7192083.1"/>
    </source>
</evidence>
<dbReference type="EMBL" id="JARJCW010000124">
    <property type="protein sequence ID" value="KAJ7192083.1"/>
    <property type="molecule type" value="Genomic_DNA"/>
</dbReference>
<evidence type="ECO:0000256" key="1">
    <source>
        <dbReference type="SAM" id="MobiDB-lite"/>
    </source>
</evidence>
<feature type="chain" id="PRO_5042028781" evidence="2">
    <location>
        <begin position="25"/>
        <end position="170"/>
    </location>
</feature>
<evidence type="ECO:0000313" key="4">
    <source>
        <dbReference type="Proteomes" id="UP001219525"/>
    </source>
</evidence>
<accession>A0AAD6Y1D2</accession>
<feature type="signal peptide" evidence="2">
    <location>
        <begin position="1"/>
        <end position="24"/>
    </location>
</feature>
<organism evidence="3 4">
    <name type="scientific">Mycena pura</name>
    <dbReference type="NCBI Taxonomy" id="153505"/>
    <lineage>
        <taxon>Eukaryota</taxon>
        <taxon>Fungi</taxon>
        <taxon>Dikarya</taxon>
        <taxon>Basidiomycota</taxon>
        <taxon>Agaricomycotina</taxon>
        <taxon>Agaricomycetes</taxon>
        <taxon>Agaricomycetidae</taxon>
        <taxon>Agaricales</taxon>
        <taxon>Marasmiineae</taxon>
        <taxon>Mycenaceae</taxon>
        <taxon>Mycena</taxon>
    </lineage>
</organism>
<feature type="region of interest" description="Disordered" evidence="1">
    <location>
        <begin position="117"/>
        <end position="140"/>
    </location>
</feature>
<gene>
    <name evidence="3" type="ORF">GGX14DRAFT_406629</name>
</gene>
<evidence type="ECO:0000256" key="2">
    <source>
        <dbReference type="SAM" id="SignalP"/>
    </source>
</evidence>